<dbReference type="AlphaFoldDB" id="A0A356LMK6"/>
<proteinExistence type="predicted"/>
<evidence type="ECO:0000313" key="2">
    <source>
        <dbReference type="Proteomes" id="UP000264036"/>
    </source>
</evidence>
<gene>
    <name evidence="1" type="ORF">DD666_21435</name>
</gene>
<comment type="caution">
    <text evidence="1">The sequence shown here is derived from an EMBL/GenBank/DDBJ whole genome shotgun (WGS) entry which is preliminary data.</text>
</comment>
<sequence>MRRPRASSHTQTRRSLPNDSTVTREYVWVVAIFENATAALCRVAAGPKLHSPISIDWWGDSVGPVRKRASDRSEAIRGPAVGQLNRVNGEPDPAMAGSGVVRQAFRYFLRGGPHKKTTYEKQTGEGESTAVCNMT</sequence>
<name>A0A356LMK6_9BURK</name>
<reference evidence="1 2" key="1">
    <citation type="journal article" date="2018" name="Nat. Biotechnol.">
        <title>A standardized bacterial taxonomy based on genome phylogeny substantially revises the tree of life.</title>
        <authorList>
            <person name="Parks D.H."/>
            <person name="Chuvochina M."/>
            <person name="Waite D.W."/>
            <person name="Rinke C."/>
            <person name="Skarshewski A."/>
            <person name="Chaumeil P.A."/>
            <person name="Hugenholtz P."/>
        </authorList>
    </citation>
    <scope>NUCLEOTIDE SEQUENCE [LARGE SCALE GENOMIC DNA]</scope>
    <source>
        <strain evidence="1">UBA10707</strain>
    </source>
</reference>
<organism evidence="1 2">
    <name type="scientific">Advenella kashmirensis</name>
    <dbReference type="NCBI Taxonomy" id="310575"/>
    <lineage>
        <taxon>Bacteria</taxon>
        <taxon>Pseudomonadati</taxon>
        <taxon>Pseudomonadota</taxon>
        <taxon>Betaproteobacteria</taxon>
        <taxon>Burkholderiales</taxon>
        <taxon>Alcaligenaceae</taxon>
    </lineage>
</organism>
<protein>
    <submittedName>
        <fullName evidence="1">Uncharacterized protein</fullName>
    </submittedName>
</protein>
<dbReference type="Proteomes" id="UP000264036">
    <property type="component" value="Unassembled WGS sequence"/>
</dbReference>
<accession>A0A356LMK6</accession>
<dbReference type="EMBL" id="DOEK01000047">
    <property type="protein sequence ID" value="HBP31958.1"/>
    <property type="molecule type" value="Genomic_DNA"/>
</dbReference>
<evidence type="ECO:0000313" key="1">
    <source>
        <dbReference type="EMBL" id="HBP31958.1"/>
    </source>
</evidence>